<dbReference type="AlphaFoldDB" id="A0A1G9X808"/>
<dbReference type="Proteomes" id="UP000198704">
    <property type="component" value="Unassembled WGS sequence"/>
</dbReference>
<sequence length="131" mass="13299">MRASLASLVRDETTSSAVRGANARCGAPGTPKTDFPGEIAAAAAVQVFAEGLAEMWATRPATGGADSRALLASITNRADILALRAIVKAGQPGAAGGFTHAAVSIRDLAARRIRAADALTRRFARLGASQG</sequence>
<reference evidence="2" key="1">
    <citation type="submission" date="2016-10" db="EMBL/GenBank/DDBJ databases">
        <authorList>
            <person name="Varghese N."/>
            <person name="Submissions S."/>
        </authorList>
    </citation>
    <scope>NUCLEOTIDE SEQUENCE [LARGE SCALE GENOMIC DNA]</scope>
    <source>
        <strain evidence="2">BL47</strain>
    </source>
</reference>
<keyword evidence="2" id="KW-1185">Reference proteome</keyword>
<evidence type="ECO:0000313" key="1">
    <source>
        <dbReference type="EMBL" id="SDM92919.1"/>
    </source>
</evidence>
<proteinExistence type="predicted"/>
<protein>
    <submittedName>
        <fullName evidence="1">Uncharacterized protein</fullName>
    </submittedName>
</protein>
<dbReference type="EMBL" id="FNHS01000004">
    <property type="protein sequence ID" value="SDM92919.1"/>
    <property type="molecule type" value="Genomic_DNA"/>
</dbReference>
<evidence type="ECO:0000313" key="2">
    <source>
        <dbReference type="Proteomes" id="UP000198704"/>
    </source>
</evidence>
<gene>
    <name evidence="1" type="ORF">SAMN05216360_104289</name>
</gene>
<accession>A0A1G9X808</accession>
<name>A0A1G9X808_9HYPH</name>
<dbReference type="RefSeq" id="WP_143012228.1">
    <property type="nucleotide sequence ID" value="NZ_FNHS01000004.1"/>
</dbReference>
<organism evidence="1 2">
    <name type="scientific">Methylobacterium phyllostachyos</name>
    <dbReference type="NCBI Taxonomy" id="582672"/>
    <lineage>
        <taxon>Bacteria</taxon>
        <taxon>Pseudomonadati</taxon>
        <taxon>Pseudomonadota</taxon>
        <taxon>Alphaproteobacteria</taxon>
        <taxon>Hyphomicrobiales</taxon>
        <taxon>Methylobacteriaceae</taxon>
        <taxon>Methylobacterium</taxon>
    </lineage>
</organism>